<dbReference type="AlphaFoldDB" id="A0A2H0YUB9"/>
<comment type="caution">
    <text evidence="3">The sequence shown here is derived from an EMBL/GenBank/DDBJ whole genome shotgun (WGS) entry which is preliminary data.</text>
</comment>
<dbReference type="EMBL" id="PEXU01000058">
    <property type="protein sequence ID" value="PIS42091.1"/>
    <property type="molecule type" value="Genomic_DNA"/>
</dbReference>
<accession>A0A2H0YUB9</accession>
<dbReference type="GO" id="GO:0003700">
    <property type="term" value="F:DNA-binding transcription factor activity"/>
    <property type="evidence" value="ECO:0007669"/>
    <property type="project" value="InterPro"/>
</dbReference>
<dbReference type="GO" id="GO:0006352">
    <property type="term" value="P:DNA-templated transcription initiation"/>
    <property type="evidence" value="ECO:0007669"/>
    <property type="project" value="InterPro"/>
</dbReference>
<dbReference type="InterPro" id="IPR007630">
    <property type="entry name" value="RNA_pol_sigma70_r4"/>
</dbReference>
<dbReference type="Proteomes" id="UP000231542">
    <property type="component" value="Unassembled WGS sequence"/>
</dbReference>
<name>A0A2H0YUB9_9BACT</name>
<evidence type="ECO:0000313" key="4">
    <source>
        <dbReference type="Proteomes" id="UP000231542"/>
    </source>
</evidence>
<dbReference type="PANTHER" id="PTHR30603:SF60">
    <property type="entry name" value="RNA POLYMERASE SIGMA FACTOR RPOD"/>
    <property type="match status" value="1"/>
</dbReference>
<evidence type="ECO:0000313" key="3">
    <source>
        <dbReference type="EMBL" id="PIS42091.1"/>
    </source>
</evidence>
<dbReference type="InterPro" id="IPR050239">
    <property type="entry name" value="Sigma-70_RNA_pol_init_factors"/>
</dbReference>
<dbReference type="PRINTS" id="PR00046">
    <property type="entry name" value="SIGMA70FCT"/>
</dbReference>
<dbReference type="Pfam" id="PF04545">
    <property type="entry name" value="Sigma70_r4"/>
    <property type="match status" value="1"/>
</dbReference>
<dbReference type="InterPro" id="IPR036388">
    <property type="entry name" value="WH-like_DNA-bd_sf"/>
</dbReference>
<sequence length="380" mass="44115">MDEQNSILDKVITSKQTTEMQEFNPSEIVSSLLKYLTSKEEEVLRRRFGLDGETNDTLESIGKLYQVTRERIRQIENTAIKKLNDLGEFKKIANQLEYTISNVIRKNGGSMEEDALLAELLKFSSNNSLNRNCTLFILEELLAKKILNINPITTLKKSWSLPHVDLDFIGETINKIKEVIKEENKPIPIEKLLDKFHQTSFYQEKKERLTEEAIISYITISREVDKNPFGEYGLVEWGSINPRRMRDKIYLILKKENKPLHFNKITELINKVKFDHRIAYAPTVHNELILNNDFVLVGRGIYALQEWGYKPGVVADVLVEILKNTNQPLTREELVNKVLEQRVVRKNTIHLALTDQSKFKRLEDKRYTLVAADPAQEKSK</sequence>
<dbReference type="InterPro" id="IPR007759">
    <property type="entry name" value="Asxl_HARE-HTH"/>
</dbReference>
<dbReference type="InterPro" id="IPR000943">
    <property type="entry name" value="RNA_pol_sigma70"/>
</dbReference>
<protein>
    <recommendedName>
        <fullName evidence="2">HTH HARE-type domain-containing protein</fullName>
    </recommendedName>
</protein>
<reference evidence="3 4" key="1">
    <citation type="submission" date="2017-09" db="EMBL/GenBank/DDBJ databases">
        <title>Depth-based differentiation of microbial function through sediment-hosted aquifers and enrichment of novel symbionts in the deep terrestrial subsurface.</title>
        <authorList>
            <person name="Probst A.J."/>
            <person name="Ladd B."/>
            <person name="Jarett J.K."/>
            <person name="Geller-Mcgrath D.E."/>
            <person name="Sieber C.M."/>
            <person name="Emerson J.B."/>
            <person name="Anantharaman K."/>
            <person name="Thomas B.C."/>
            <person name="Malmstrom R."/>
            <person name="Stieglmeier M."/>
            <person name="Klingl A."/>
            <person name="Woyke T."/>
            <person name="Ryan C.M."/>
            <person name="Banfield J.F."/>
        </authorList>
    </citation>
    <scope>NUCLEOTIDE SEQUENCE [LARGE SCALE GENOMIC DNA]</scope>
    <source>
        <strain evidence="3">CG08_land_8_20_14_0_20_40_16</strain>
    </source>
</reference>
<evidence type="ECO:0000256" key="1">
    <source>
        <dbReference type="ARBA" id="ARBA00023163"/>
    </source>
</evidence>
<proteinExistence type="predicted"/>
<dbReference type="Gene3D" id="1.10.10.1250">
    <property type="entry name" value="RNA polymerase, subunit delta, N-terminal domain"/>
    <property type="match status" value="1"/>
</dbReference>
<evidence type="ECO:0000259" key="2">
    <source>
        <dbReference type="PROSITE" id="PS51913"/>
    </source>
</evidence>
<dbReference type="SUPFAM" id="SSF88659">
    <property type="entry name" value="Sigma3 and sigma4 domains of RNA polymerase sigma factors"/>
    <property type="match status" value="1"/>
</dbReference>
<dbReference type="Gene3D" id="1.10.10.10">
    <property type="entry name" value="Winged helix-like DNA-binding domain superfamily/Winged helix DNA-binding domain"/>
    <property type="match status" value="1"/>
</dbReference>
<keyword evidence="1" id="KW-0804">Transcription</keyword>
<dbReference type="PROSITE" id="PS51913">
    <property type="entry name" value="HTH_HARE"/>
    <property type="match status" value="1"/>
</dbReference>
<dbReference type="InterPro" id="IPR013324">
    <property type="entry name" value="RNA_pol_sigma_r3/r4-like"/>
</dbReference>
<gene>
    <name evidence="3" type="ORF">COT24_05460</name>
</gene>
<dbReference type="PANTHER" id="PTHR30603">
    <property type="entry name" value="RNA POLYMERASE SIGMA FACTOR RPO"/>
    <property type="match status" value="1"/>
</dbReference>
<dbReference type="InterPro" id="IPR038087">
    <property type="entry name" value="RNAP_delta_N_dom_sf"/>
</dbReference>
<organism evidence="3 4">
    <name type="scientific">Candidatus Kerfeldbacteria bacterium CG08_land_8_20_14_0_20_40_16</name>
    <dbReference type="NCBI Taxonomy" id="2014244"/>
    <lineage>
        <taxon>Bacteria</taxon>
        <taxon>Candidatus Kerfeldiibacteriota</taxon>
    </lineage>
</organism>
<feature type="domain" description="HTH HARE-type" evidence="2">
    <location>
        <begin position="243"/>
        <end position="307"/>
    </location>
</feature>